<reference evidence="4" key="1">
    <citation type="journal article" date="2019" name="bioRxiv">
        <title>Genomics, evolutionary history and diagnostics of the Alternaria alternata species group including apple and Asian pear pathotypes.</title>
        <authorList>
            <person name="Armitage A.D."/>
            <person name="Cockerton H.M."/>
            <person name="Sreenivasaprasad S."/>
            <person name="Woodhall J.W."/>
            <person name="Lane C.R."/>
            <person name="Harrison R.J."/>
            <person name="Clarkson J.P."/>
        </authorList>
    </citation>
    <scope>NUCLEOTIDE SEQUENCE [LARGE SCALE GENOMIC DNA]</scope>
    <source>
        <strain evidence="4">FERA 1177</strain>
    </source>
</reference>
<evidence type="ECO:0008006" key="5">
    <source>
        <dbReference type="Google" id="ProtNLM"/>
    </source>
</evidence>
<dbReference type="PANTHER" id="PTHR43669">
    <property type="entry name" value="5-KETO-D-GLUCONATE 5-REDUCTASE"/>
    <property type="match status" value="1"/>
</dbReference>
<dbReference type="EMBL" id="PDXD01000049">
    <property type="protein sequence ID" value="RYN68261.1"/>
    <property type="molecule type" value="Genomic_DNA"/>
</dbReference>
<dbReference type="SUPFAM" id="SSF51735">
    <property type="entry name" value="NAD(P)-binding Rossmann-fold domains"/>
    <property type="match status" value="1"/>
</dbReference>
<evidence type="ECO:0000256" key="1">
    <source>
        <dbReference type="ARBA" id="ARBA00006484"/>
    </source>
</evidence>
<evidence type="ECO:0000313" key="4">
    <source>
        <dbReference type="Proteomes" id="UP000291422"/>
    </source>
</evidence>
<dbReference type="PANTHER" id="PTHR43669:SF4">
    <property type="entry name" value="SHORT-CHAIN DEHYDROGENASE"/>
    <property type="match status" value="1"/>
</dbReference>
<organism evidence="3 4">
    <name type="scientific">Alternaria alternata</name>
    <name type="common">Alternaria rot fungus</name>
    <name type="synonym">Torula alternata</name>
    <dbReference type="NCBI Taxonomy" id="5599"/>
    <lineage>
        <taxon>Eukaryota</taxon>
        <taxon>Fungi</taxon>
        <taxon>Dikarya</taxon>
        <taxon>Ascomycota</taxon>
        <taxon>Pezizomycotina</taxon>
        <taxon>Dothideomycetes</taxon>
        <taxon>Pleosporomycetidae</taxon>
        <taxon>Pleosporales</taxon>
        <taxon>Pleosporineae</taxon>
        <taxon>Pleosporaceae</taxon>
        <taxon>Alternaria</taxon>
        <taxon>Alternaria sect. Alternaria</taxon>
        <taxon>Alternaria alternata complex</taxon>
    </lineage>
</organism>
<keyword evidence="2" id="KW-0560">Oxidoreductase</keyword>
<comment type="caution">
    <text evidence="3">The sequence shown here is derived from an EMBL/GenBank/DDBJ whole genome shotgun (WGS) entry which is preliminary data.</text>
</comment>
<dbReference type="InterPro" id="IPR036291">
    <property type="entry name" value="NAD(P)-bd_dom_sf"/>
</dbReference>
<dbReference type="GO" id="GO:0016491">
    <property type="term" value="F:oxidoreductase activity"/>
    <property type="evidence" value="ECO:0007669"/>
    <property type="project" value="UniProtKB-KW"/>
</dbReference>
<proteinExistence type="inferred from homology"/>
<gene>
    <name evidence="3" type="ORF">AA0117_g11246</name>
</gene>
<sequence>MAQKTLLFLGAGPNVGAATLSLFKTKGYKTAAVARTIKPDIEANADICLTADFSDPSVMGQIFEKVEQKLGVPNVVVYNQLPFAHILVSRTYVELAYSWSMGPDPENPVSAPLQDFQKDLAINSVSAYAAAQAAVAGFSKLPKDVKKTFIYTGNNGNTLVTPMFLMLGIGKTSAWYMIQTLAASSSLASKGCRFYYVDERTPVGKAMFHVSGPAHAEYFMELAEKEGQSETLATFVRGKGYMKFPSNERAILPHVSVQDAADPKYGAPGTAEAKYGY</sequence>
<dbReference type="Proteomes" id="UP000291422">
    <property type="component" value="Unassembled WGS sequence"/>
</dbReference>
<dbReference type="VEuPathDB" id="FungiDB:CC77DRAFT_950776"/>
<comment type="similarity">
    <text evidence="1">Belongs to the short-chain dehydrogenases/reductases (SDR) family.</text>
</comment>
<evidence type="ECO:0000256" key="2">
    <source>
        <dbReference type="ARBA" id="ARBA00023002"/>
    </source>
</evidence>
<evidence type="ECO:0000313" key="3">
    <source>
        <dbReference type="EMBL" id="RYN68261.1"/>
    </source>
</evidence>
<protein>
    <recommendedName>
        <fullName evidence="5">NAD(P)-binding protein</fullName>
    </recommendedName>
</protein>
<name>A0A4Q4N1X3_ALTAL</name>
<dbReference type="AlphaFoldDB" id="A0A4Q4N1X3"/>
<accession>A0A4Q4N1X3</accession>
<dbReference type="Gene3D" id="3.40.50.720">
    <property type="entry name" value="NAD(P)-binding Rossmann-like Domain"/>
    <property type="match status" value="1"/>
</dbReference>